<keyword evidence="2" id="KW-1185">Reference proteome</keyword>
<dbReference type="EMBL" id="APAU02000261">
    <property type="protein sequence ID" value="EUB54396.1"/>
    <property type="molecule type" value="Genomic_DNA"/>
</dbReference>
<dbReference type="CTD" id="36346454"/>
<gene>
    <name evidence="1" type="ORF">EGR_10739</name>
</gene>
<dbReference type="AlphaFoldDB" id="W6U1I1"/>
<organism evidence="1 2">
    <name type="scientific">Echinococcus granulosus</name>
    <name type="common">Hydatid tapeworm</name>
    <dbReference type="NCBI Taxonomy" id="6210"/>
    <lineage>
        <taxon>Eukaryota</taxon>
        <taxon>Metazoa</taxon>
        <taxon>Spiralia</taxon>
        <taxon>Lophotrochozoa</taxon>
        <taxon>Platyhelminthes</taxon>
        <taxon>Cestoda</taxon>
        <taxon>Eucestoda</taxon>
        <taxon>Cyclophyllidea</taxon>
        <taxon>Taeniidae</taxon>
        <taxon>Echinococcus</taxon>
        <taxon>Echinococcus granulosus group</taxon>
    </lineage>
</organism>
<reference evidence="1 2" key="1">
    <citation type="journal article" date="2013" name="Nat. Genet.">
        <title>The genome of the hydatid tapeworm Echinococcus granulosus.</title>
        <authorList>
            <person name="Zheng H."/>
            <person name="Zhang W."/>
            <person name="Zhang L."/>
            <person name="Zhang Z."/>
            <person name="Li J."/>
            <person name="Lu G."/>
            <person name="Zhu Y."/>
            <person name="Wang Y."/>
            <person name="Huang Y."/>
            <person name="Liu J."/>
            <person name="Kang H."/>
            <person name="Chen J."/>
            <person name="Wang L."/>
            <person name="Chen A."/>
            <person name="Yu S."/>
            <person name="Gao Z."/>
            <person name="Jin L."/>
            <person name="Gu W."/>
            <person name="Wang Z."/>
            <person name="Zhao L."/>
            <person name="Shi B."/>
            <person name="Wen H."/>
            <person name="Lin R."/>
            <person name="Jones M.K."/>
            <person name="Brejova B."/>
            <person name="Vinar T."/>
            <person name="Zhao G."/>
            <person name="McManus D.P."/>
            <person name="Chen Z."/>
            <person name="Zhou Y."/>
            <person name="Wang S."/>
        </authorList>
    </citation>
    <scope>NUCLEOTIDE SEQUENCE [LARGE SCALE GENOMIC DNA]</scope>
</reference>
<accession>W6U1I1</accession>
<dbReference type="RefSeq" id="XP_024345592.1">
    <property type="nucleotide sequence ID" value="XM_024499988.1"/>
</dbReference>
<evidence type="ECO:0000313" key="1">
    <source>
        <dbReference type="EMBL" id="EUB54396.1"/>
    </source>
</evidence>
<evidence type="ECO:0000313" key="2">
    <source>
        <dbReference type="Proteomes" id="UP000019149"/>
    </source>
</evidence>
<dbReference type="GeneID" id="36346454"/>
<sequence>MIDARCAVTTTSKVAIFDLATLALKDLSTHGVECITSSLAVFCVTFARQCLLCMEKTV</sequence>
<dbReference type="KEGG" id="egl:EGR_10739"/>
<protein>
    <submittedName>
        <fullName evidence="1">Uncharacterized protein</fullName>
    </submittedName>
</protein>
<dbReference type="Proteomes" id="UP000019149">
    <property type="component" value="Unassembled WGS sequence"/>
</dbReference>
<name>W6U1I1_ECHGR</name>
<comment type="caution">
    <text evidence="1">The sequence shown here is derived from an EMBL/GenBank/DDBJ whole genome shotgun (WGS) entry which is preliminary data.</text>
</comment>
<proteinExistence type="predicted"/>